<evidence type="ECO:0000256" key="1">
    <source>
        <dbReference type="PROSITE-ProRule" id="PRU00042"/>
    </source>
</evidence>
<dbReference type="GO" id="GO:0008270">
    <property type="term" value="F:zinc ion binding"/>
    <property type="evidence" value="ECO:0007669"/>
    <property type="project" value="UniProtKB-KW"/>
</dbReference>
<dbReference type="Proteomes" id="UP000050761">
    <property type="component" value="Unassembled WGS sequence"/>
</dbReference>
<keyword evidence="1" id="KW-0862">Zinc</keyword>
<evidence type="ECO:0000313" key="3">
    <source>
        <dbReference type="EMBL" id="VDP59046.1"/>
    </source>
</evidence>
<keyword evidence="1" id="KW-0863">Zinc-finger</keyword>
<organism evidence="4 5">
    <name type="scientific">Heligmosomoides polygyrus</name>
    <name type="common">Parasitic roundworm</name>
    <dbReference type="NCBI Taxonomy" id="6339"/>
    <lineage>
        <taxon>Eukaryota</taxon>
        <taxon>Metazoa</taxon>
        <taxon>Ecdysozoa</taxon>
        <taxon>Nematoda</taxon>
        <taxon>Chromadorea</taxon>
        <taxon>Rhabditida</taxon>
        <taxon>Rhabditina</taxon>
        <taxon>Rhabditomorpha</taxon>
        <taxon>Strongyloidea</taxon>
        <taxon>Heligmosomidae</taxon>
        <taxon>Heligmosomoides</taxon>
    </lineage>
</organism>
<gene>
    <name evidence="3" type="ORF">HPBE_LOCUS26707</name>
</gene>
<keyword evidence="4" id="KW-1185">Reference proteome</keyword>
<dbReference type="PROSITE" id="PS50157">
    <property type="entry name" value="ZINC_FINGER_C2H2_2"/>
    <property type="match status" value="2"/>
</dbReference>
<dbReference type="WBParaSite" id="HPBE_0002670801-mRNA-1">
    <property type="protein sequence ID" value="HPBE_0002670801-mRNA-1"/>
    <property type="gene ID" value="HPBE_0002670801"/>
</dbReference>
<evidence type="ECO:0000313" key="5">
    <source>
        <dbReference type="WBParaSite" id="HPBE_0002670801-mRNA-1"/>
    </source>
</evidence>
<sequence length="103" mass="11882">MRLHILVITCQPATSTTYFLLSLKGVAVFVTYARPFHDYFYAKNNCFRYICPRCGSGFDLSEPYKIHLRQHDGLQPYSCSVCSKKFVSRAVCRRHRAGHNKTS</sequence>
<dbReference type="Gene3D" id="3.30.160.60">
    <property type="entry name" value="Classic Zinc Finger"/>
    <property type="match status" value="1"/>
</dbReference>
<dbReference type="OrthoDB" id="5785100at2759"/>
<protein>
    <submittedName>
        <fullName evidence="5">C2H2-type domain-containing protein</fullName>
    </submittedName>
</protein>
<dbReference type="EMBL" id="UZAH01040670">
    <property type="protein sequence ID" value="VDP59046.1"/>
    <property type="molecule type" value="Genomic_DNA"/>
</dbReference>
<dbReference type="InterPro" id="IPR013087">
    <property type="entry name" value="Znf_C2H2_type"/>
</dbReference>
<feature type="domain" description="C2H2-type" evidence="2">
    <location>
        <begin position="77"/>
        <end position="103"/>
    </location>
</feature>
<accession>A0A183GVI8</accession>
<dbReference type="InterPro" id="IPR036236">
    <property type="entry name" value="Znf_C2H2_sf"/>
</dbReference>
<dbReference type="SMART" id="SM00355">
    <property type="entry name" value="ZnF_C2H2"/>
    <property type="match status" value="2"/>
</dbReference>
<reference evidence="3 4" key="1">
    <citation type="submission" date="2018-11" db="EMBL/GenBank/DDBJ databases">
        <authorList>
            <consortium name="Pathogen Informatics"/>
        </authorList>
    </citation>
    <scope>NUCLEOTIDE SEQUENCE [LARGE SCALE GENOMIC DNA]</scope>
</reference>
<dbReference type="AlphaFoldDB" id="A0A183GVI8"/>
<evidence type="ECO:0000313" key="4">
    <source>
        <dbReference type="Proteomes" id="UP000050761"/>
    </source>
</evidence>
<name>A0A183GVI8_HELPZ</name>
<reference evidence="5" key="2">
    <citation type="submission" date="2019-09" db="UniProtKB">
        <authorList>
            <consortium name="WormBaseParasite"/>
        </authorList>
    </citation>
    <scope>IDENTIFICATION</scope>
</reference>
<accession>A0A3P8IVV0</accession>
<proteinExistence type="predicted"/>
<keyword evidence="1" id="KW-0479">Metal-binding</keyword>
<dbReference type="SUPFAM" id="SSF57667">
    <property type="entry name" value="beta-beta-alpha zinc fingers"/>
    <property type="match status" value="1"/>
</dbReference>
<feature type="domain" description="C2H2-type" evidence="2">
    <location>
        <begin position="49"/>
        <end position="76"/>
    </location>
</feature>
<dbReference type="PROSITE" id="PS00028">
    <property type="entry name" value="ZINC_FINGER_C2H2_1"/>
    <property type="match status" value="2"/>
</dbReference>
<evidence type="ECO:0000259" key="2">
    <source>
        <dbReference type="PROSITE" id="PS50157"/>
    </source>
</evidence>